<feature type="transmembrane region" description="Helical" evidence="6">
    <location>
        <begin position="147"/>
        <end position="172"/>
    </location>
</feature>
<keyword evidence="9" id="KW-1185">Reference proteome</keyword>
<accession>A0AAX4H4K1</accession>
<dbReference type="InterPro" id="IPR052053">
    <property type="entry name" value="IM_YidH-like"/>
</dbReference>
<evidence type="ECO:0000256" key="3">
    <source>
        <dbReference type="ARBA" id="ARBA00022692"/>
    </source>
</evidence>
<proteinExistence type="predicted"/>
<keyword evidence="3 6" id="KW-0812">Transmembrane</keyword>
<name>A0AAX4H4K1_9ASCO</name>
<comment type="subcellular location">
    <subcellularLocation>
        <location evidence="1">Cell membrane</location>
        <topology evidence="1">Multi-pass membrane protein</topology>
    </subcellularLocation>
</comment>
<evidence type="ECO:0000256" key="1">
    <source>
        <dbReference type="ARBA" id="ARBA00004651"/>
    </source>
</evidence>
<dbReference type="KEGG" id="asau:88171209"/>
<evidence type="ECO:0000256" key="2">
    <source>
        <dbReference type="ARBA" id="ARBA00022475"/>
    </source>
</evidence>
<sequence length="220" mass="24418">MSNQDASGYITPPIRLRTLSSAHLDPLIPNPGTSQNPLTFAQESILPTAQRTRAVRPDRGLQEQMFTIESTEDDHHEISEHTRLVSWLPPSTTLTCTLSEPRDLLQNERTCLSFSKFSVALFFCAFSVILGFSFTDKPTRPSPPNTILSKIVFSLLVFLALASLVVALISYFQTVRRLTQKRIHTIGSHKGLVMACFTAVVVALIAVNSLLIAERYRGGF</sequence>
<feature type="transmembrane region" description="Helical" evidence="6">
    <location>
        <begin position="117"/>
        <end position="135"/>
    </location>
</feature>
<reference evidence="8 9" key="1">
    <citation type="submission" date="2023-10" db="EMBL/GenBank/DDBJ databases">
        <title>Draft Genome Sequence of Candida saopaulonensis from a very Premature Infant with Sepsis.</title>
        <authorList>
            <person name="Ning Y."/>
            <person name="Dai R."/>
            <person name="Xiao M."/>
            <person name="Xu Y."/>
            <person name="Yan Q."/>
            <person name="Zhang L."/>
        </authorList>
    </citation>
    <scope>NUCLEOTIDE SEQUENCE [LARGE SCALE GENOMIC DNA]</scope>
    <source>
        <strain evidence="8 9">19XY460</strain>
    </source>
</reference>
<gene>
    <name evidence="8" type="ORF">PUMCH_000140</name>
</gene>
<evidence type="ECO:0000256" key="6">
    <source>
        <dbReference type="SAM" id="Phobius"/>
    </source>
</evidence>
<evidence type="ECO:0000313" key="9">
    <source>
        <dbReference type="Proteomes" id="UP001338582"/>
    </source>
</evidence>
<dbReference type="Pfam" id="PF02656">
    <property type="entry name" value="DUF202"/>
    <property type="match status" value="1"/>
</dbReference>
<feature type="domain" description="DUF202" evidence="7">
    <location>
        <begin position="102"/>
        <end position="177"/>
    </location>
</feature>
<dbReference type="EMBL" id="CP138894">
    <property type="protein sequence ID" value="WPK22917.1"/>
    <property type="molecule type" value="Genomic_DNA"/>
</dbReference>
<dbReference type="GO" id="GO:0005886">
    <property type="term" value="C:plasma membrane"/>
    <property type="evidence" value="ECO:0007669"/>
    <property type="project" value="UniProtKB-SubCell"/>
</dbReference>
<evidence type="ECO:0000313" key="8">
    <source>
        <dbReference type="EMBL" id="WPK22917.1"/>
    </source>
</evidence>
<organism evidence="8 9">
    <name type="scientific">Australozyma saopauloensis</name>
    <dbReference type="NCBI Taxonomy" id="291208"/>
    <lineage>
        <taxon>Eukaryota</taxon>
        <taxon>Fungi</taxon>
        <taxon>Dikarya</taxon>
        <taxon>Ascomycota</taxon>
        <taxon>Saccharomycotina</taxon>
        <taxon>Pichiomycetes</taxon>
        <taxon>Metschnikowiaceae</taxon>
        <taxon>Australozyma</taxon>
    </lineage>
</organism>
<evidence type="ECO:0000256" key="4">
    <source>
        <dbReference type="ARBA" id="ARBA00022989"/>
    </source>
</evidence>
<dbReference type="Proteomes" id="UP001338582">
    <property type="component" value="Chromosome 1"/>
</dbReference>
<keyword evidence="2" id="KW-1003">Cell membrane</keyword>
<evidence type="ECO:0000256" key="5">
    <source>
        <dbReference type="ARBA" id="ARBA00023136"/>
    </source>
</evidence>
<dbReference type="InterPro" id="IPR003807">
    <property type="entry name" value="DUF202"/>
</dbReference>
<feature type="transmembrane region" description="Helical" evidence="6">
    <location>
        <begin position="192"/>
        <end position="213"/>
    </location>
</feature>
<dbReference type="AlphaFoldDB" id="A0AAX4H4K1"/>
<protein>
    <recommendedName>
        <fullName evidence="7">DUF202 domain-containing protein</fullName>
    </recommendedName>
</protein>
<evidence type="ECO:0000259" key="7">
    <source>
        <dbReference type="Pfam" id="PF02656"/>
    </source>
</evidence>
<keyword evidence="5 6" id="KW-0472">Membrane</keyword>
<keyword evidence="4 6" id="KW-1133">Transmembrane helix</keyword>
<dbReference type="PANTHER" id="PTHR34187">
    <property type="entry name" value="FGR18P"/>
    <property type="match status" value="1"/>
</dbReference>
<dbReference type="PANTHER" id="PTHR34187:SF2">
    <property type="entry name" value="DUF202 DOMAIN-CONTAINING PROTEIN"/>
    <property type="match status" value="1"/>
</dbReference>
<dbReference type="GeneID" id="88171209"/>
<dbReference type="RefSeq" id="XP_062875304.1">
    <property type="nucleotide sequence ID" value="XM_063019234.1"/>
</dbReference>